<keyword evidence="3" id="KW-0418">Kinase</keyword>
<evidence type="ECO:0000313" key="5">
    <source>
        <dbReference type="EMBL" id="MBE4908132.1"/>
    </source>
</evidence>
<keyword evidence="6" id="KW-1185">Reference proteome</keyword>
<dbReference type="Pfam" id="PF14689">
    <property type="entry name" value="SPOB_a"/>
    <property type="match status" value="1"/>
</dbReference>
<reference evidence="5 6" key="1">
    <citation type="submission" date="2020-10" db="EMBL/GenBank/DDBJ databases">
        <title>Bacillus sp. HD4P25, an endophyte from a halophyte.</title>
        <authorList>
            <person name="Sun J.-Q."/>
        </authorList>
    </citation>
    <scope>NUCLEOTIDE SEQUENCE [LARGE SCALE GENOMIC DNA]</scope>
    <source>
        <strain evidence="5 6">YIM 93174</strain>
    </source>
</reference>
<evidence type="ECO:0000256" key="2">
    <source>
        <dbReference type="ARBA" id="ARBA00022679"/>
    </source>
</evidence>
<evidence type="ECO:0000256" key="3">
    <source>
        <dbReference type="ARBA" id="ARBA00022777"/>
    </source>
</evidence>
<gene>
    <name evidence="5" type="ORF">IMZ08_08705</name>
</gene>
<feature type="domain" description="Sporulation initiation phosphotransferase B C-terminal" evidence="4">
    <location>
        <begin position="59"/>
        <end position="174"/>
    </location>
</feature>
<sequence>MKKEWNVVEVLSHSRHDWLNKIQLLKGNLSLNKIDRVKEIIEEIVHESQNESHLTNLKMQKFAELLMTYNWEQHHFRLEYEIVGDLKDCSEYDDSLHNWCIEFFSVLDHSIDCNNDNNLSISIETFNDELRFFFDFSGIITDREVVRNWFKKQRSEESFFQILDYQVQTDEMLVVLRLQSS</sequence>
<evidence type="ECO:0000259" key="4">
    <source>
        <dbReference type="SMART" id="SM01317"/>
    </source>
</evidence>
<name>A0ABR9QI14_9BACI</name>
<dbReference type="EMBL" id="JADCLJ010000019">
    <property type="protein sequence ID" value="MBE4908132.1"/>
    <property type="molecule type" value="Genomic_DNA"/>
</dbReference>
<proteinExistence type="predicted"/>
<protein>
    <submittedName>
        <fullName evidence="5">Sporulation initiation phosphotransferase B</fullName>
    </submittedName>
</protein>
<dbReference type="Pfam" id="PF14682">
    <property type="entry name" value="SPOB_ab"/>
    <property type="match status" value="1"/>
</dbReference>
<dbReference type="InterPro" id="IPR016120">
    <property type="entry name" value="Sig_transdc_His_kin_SpoOB"/>
</dbReference>
<dbReference type="SUPFAM" id="SSF55890">
    <property type="entry name" value="Sporulation response regulatory protein Spo0B"/>
    <property type="match status" value="1"/>
</dbReference>
<evidence type="ECO:0000256" key="1">
    <source>
        <dbReference type="ARBA" id="ARBA00022553"/>
    </source>
</evidence>
<dbReference type="SMART" id="SM01317">
    <property type="entry name" value="SPOB_ab"/>
    <property type="match status" value="1"/>
</dbReference>
<dbReference type="RefSeq" id="WP_193535590.1">
    <property type="nucleotide sequence ID" value="NZ_JADCLJ010000019.1"/>
</dbReference>
<dbReference type="InterPro" id="IPR039506">
    <property type="entry name" value="SPOB_a"/>
</dbReference>
<keyword evidence="2" id="KW-0808">Transferase</keyword>
<evidence type="ECO:0000313" key="6">
    <source>
        <dbReference type="Proteomes" id="UP001516662"/>
    </source>
</evidence>
<dbReference type="InterPro" id="IPR016122">
    <property type="entry name" value="SpoOB_C"/>
</dbReference>
<organism evidence="5 6">
    <name type="scientific">Litchfieldia luteola</name>
    <dbReference type="NCBI Taxonomy" id="682179"/>
    <lineage>
        <taxon>Bacteria</taxon>
        <taxon>Bacillati</taxon>
        <taxon>Bacillota</taxon>
        <taxon>Bacilli</taxon>
        <taxon>Bacillales</taxon>
        <taxon>Bacillaceae</taxon>
        <taxon>Litchfieldia</taxon>
    </lineage>
</organism>
<dbReference type="InterPro" id="IPR037100">
    <property type="entry name" value="Spo0B_C_sf"/>
</dbReference>
<accession>A0ABR9QI14</accession>
<keyword evidence="1" id="KW-0597">Phosphoprotein</keyword>
<dbReference type="Gene3D" id="1.10.287.130">
    <property type="match status" value="1"/>
</dbReference>
<comment type="caution">
    <text evidence="5">The sequence shown here is derived from an EMBL/GenBank/DDBJ whole genome shotgun (WGS) entry which is preliminary data.</text>
</comment>
<dbReference type="Gene3D" id="3.30.565.30">
    <property type="entry name" value="Sporulation initiation phosphotransferase B (SpoOB), C-terminal domain"/>
    <property type="match status" value="1"/>
</dbReference>
<dbReference type="Proteomes" id="UP001516662">
    <property type="component" value="Unassembled WGS sequence"/>
</dbReference>